<gene>
    <name evidence="5" type="ORF">SAMN04488052_102543</name>
</gene>
<organism evidence="5 6">
    <name type="scientific">Aquisalimonas asiatica</name>
    <dbReference type="NCBI Taxonomy" id="406100"/>
    <lineage>
        <taxon>Bacteria</taxon>
        <taxon>Pseudomonadati</taxon>
        <taxon>Pseudomonadota</taxon>
        <taxon>Gammaproteobacteria</taxon>
        <taxon>Chromatiales</taxon>
        <taxon>Ectothiorhodospiraceae</taxon>
        <taxon>Aquisalimonas</taxon>
    </lineage>
</organism>
<evidence type="ECO:0000313" key="6">
    <source>
        <dbReference type="Proteomes" id="UP000199657"/>
    </source>
</evidence>
<dbReference type="Gene3D" id="3.40.50.300">
    <property type="entry name" value="P-loop containing nucleotide triphosphate hydrolases"/>
    <property type="match status" value="1"/>
</dbReference>
<dbReference type="InterPro" id="IPR036388">
    <property type="entry name" value="WH-like_DNA-bd_sf"/>
</dbReference>
<evidence type="ECO:0000256" key="3">
    <source>
        <dbReference type="ARBA" id="ARBA00023163"/>
    </source>
</evidence>
<dbReference type="PROSITE" id="PS00622">
    <property type="entry name" value="HTH_LUXR_1"/>
    <property type="match status" value="1"/>
</dbReference>
<dbReference type="PANTHER" id="PTHR44688:SF16">
    <property type="entry name" value="DNA-BINDING TRANSCRIPTIONAL ACTIVATOR DEVR_DOSR"/>
    <property type="match status" value="1"/>
</dbReference>
<keyword evidence="2" id="KW-0238">DNA-binding</keyword>
<keyword evidence="6" id="KW-1185">Reference proteome</keyword>
<dbReference type="InterPro" id="IPR011990">
    <property type="entry name" value="TPR-like_helical_dom_sf"/>
</dbReference>
<dbReference type="PROSITE" id="PS50043">
    <property type="entry name" value="HTH_LUXR_2"/>
    <property type="match status" value="1"/>
</dbReference>
<dbReference type="CDD" id="cd06170">
    <property type="entry name" value="LuxR_C_like"/>
    <property type="match status" value="1"/>
</dbReference>
<dbReference type="InterPro" id="IPR000792">
    <property type="entry name" value="Tscrpt_reg_LuxR_C"/>
</dbReference>
<dbReference type="PANTHER" id="PTHR44688">
    <property type="entry name" value="DNA-BINDING TRANSCRIPTIONAL ACTIVATOR DEVR_DOSR"/>
    <property type="match status" value="1"/>
</dbReference>
<dbReference type="AlphaFoldDB" id="A0A1H8S7N7"/>
<dbReference type="Pfam" id="PF17874">
    <property type="entry name" value="TPR_MalT"/>
    <property type="match status" value="1"/>
</dbReference>
<dbReference type="Pfam" id="PF00196">
    <property type="entry name" value="GerE"/>
    <property type="match status" value="1"/>
</dbReference>
<sequence>MQALDVPPTVLRPPQSGVELISRPHVFKTITDLPPGCMVKVMAPAGAGKTTVLSQAYERLRRDEVAVAWLSVTSLANDFHRFMLQLIAAVRTAKPDFAATLPSLLESTTSRMYQDLAMKLALAFAHGVDRRLVVFVDDYHCIDLPVIHQTLAMLLDHLPPQVSLVVGSRTEPDFPLGAMRASGRLVELGWNELRFSRDEAARLFQLRGCDLSASQLQSVYDQTEGWATGLQLASLDLGADDTLRAGDQPLTRQAHVTDYWLDAVLRRLSPKLQDFLLRTSVLDGMSPGLCDAICDTDDSAAVLQELERLNLFTFRLDDVQVWFRYHHLFREFLYTRLRDRHPQQMDALHLAASQWFEQEGALAEAIDFALRGNDPERAAVLLVPYGRALFRSGRFKELRLSLEQLPESELTASAELCILNGWSYAYGGEFGRAHAWAEAGAEAALHEPKRAAFEGEIAVLLSTLGVIQNDEPNRTSLHPGLMEQLEHTDSSVQAFAHIALGYAYRSDGRLADAGHEIAEAIRFAERNECSLINMLARYNHVALALLRGEREVAENSARGSLQIATERHWTEGMGAAFVRTQLGAVLYEANRIDDALTELDAAVAILRATEAYGFLGVALLMRARALWAGGRMDAAASDLRDAGEIGESRQVERVRFKKALLEARMALADGRMARARRHLDRARSQVREPGAGEAWSEHFEQLKLVEARAAVASQDWHAVSAELAIIATSARDAGRWYHWLEAQALTVEVSLAQEEADSAADAVLTEALAFAAEESLWRPFFHVGPRLRARVALLAKRGSVRGAAELDAALGAPRLAAARSRCEPLHARETQILALVAEGVKNREIGARLFISEETVKWYLKSLYRKLDVENRTAAVARARELGLMEEA</sequence>
<dbReference type="SUPFAM" id="SSF52540">
    <property type="entry name" value="P-loop containing nucleoside triphosphate hydrolases"/>
    <property type="match status" value="1"/>
</dbReference>
<accession>A0A1H8S7N7</accession>
<reference evidence="5 6" key="1">
    <citation type="submission" date="2016-10" db="EMBL/GenBank/DDBJ databases">
        <authorList>
            <person name="de Groot N.N."/>
        </authorList>
    </citation>
    <scope>NUCLEOTIDE SEQUENCE [LARGE SCALE GENOMIC DNA]</scope>
    <source>
        <strain evidence="5 6">CGMCC 1.6291</strain>
    </source>
</reference>
<evidence type="ECO:0000259" key="4">
    <source>
        <dbReference type="PROSITE" id="PS50043"/>
    </source>
</evidence>
<dbReference type="Pfam" id="PF25873">
    <property type="entry name" value="WHD_MalT"/>
    <property type="match status" value="1"/>
</dbReference>
<keyword evidence="1" id="KW-0805">Transcription regulation</keyword>
<dbReference type="Gene3D" id="1.10.10.10">
    <property type="entry name" value="Winged helix-like DNA-binding domain superfamily/Winged helix DNA-binding domain"/>
    <property type="match status" value="1"/>
</dbReference>
<protein>
    <submittedName>
        <fullName evidence="5">LuxR family transcriptional regulator, maltose regulon positive regulatory protein</fullName>
    </submittedName>
</protein>
<dbReference type="InterPro" id="IPR059106">
    <property type="entry name" value="WHD_MalT"/>
</dbReference>
<dbReference type="EMBL" id="FOEG01000002">
    <property type="protein sequence ID" value="SEO74318.1"/>
    <property type="molecule type" value="Genomic_DNA"/>
</dbReference>
<dbReference type="SMART" id="SM00421">
    <property type="entry name" value="HTH_LUXR"/>
    <property type="match status" value="1"/>
</dbReference>
<dbReference type="InterPro" id="IPR027417">
    <property type="entry name" value="P-loop_NTPase"/>
</dbReference>
<proteinExistence type="predicted"/>
<evidence type="ECO:0000313" key="5">
    <source>
        <dbReference type="EMBL" id="SEO74318.1"/>
    </source>
</evidence>
<dbReference type="PRINTS" id="PR00038">
    <property type="entry name" value="HTHLUXR"/>
</dbReference>
<feature type="domain" description="HTH luxR-type" evidence="4">
    <location>
        <begin position="818"/>
        <end position="883"/>
    </location>
</feature>
<dbReference type="InterPro" id="IPR041617">
    <property type="entry name" value="TPR_MalT"/>
</dbReference>
<keyword evidence="3" id="KW-0804">Transcription</keyword>
<evidence type="ECO:0000256" key="2">
    <source>
        <dbReference type="ARBA" id="ARBA00023125"/>
    </source>
</evidence>
<dbReference type="InterPro" id="IPR016032">
    <property type="entry name" value="Sig_transdc_resp-reg_C-effctor"/>
</dbReference>
<dbReference type="Gene3D" id="1.25.40.10">
    <property type="entry name" value="Tetratricopeptide repeat domain"/>
    <property type="match status" value="1"/>
</dbReference>
<dbReference type="SUPFAM" id="SSF48452">
    <property type="entry name" value="TPR-like"/>
    <property type="match status" value="1"/>
</dbReference>
<dbReference type="SUPFAM" id="SSF46894">
    <property type="entry name" value="C-terminal effector domain of the bipartite response regulators"/>
    <property type="match status" value="1"/>
</dbReference>
<dbReference type="GO" id="GO:0006355">
    <property type="term" value="P:regulation of DNA-templated transcription"/>
    <property type="evidence" value="ECO:0007669"/>
    <property type="project" value="InterPro"/>
</dbReference>
<dbReference type="GO" id="GO:0003677">
    <property type="term" value="F:DNA binding"/>
    <property type="evidence" value="ECO:0007669"/>
    <property type="project" value="UniProtKB-KW"/>
</dbReference>
<evidence type="ECO:0000256" key="1">
    <source>
        <dbReference type="ARBA" id="ARBA00023015"/>
    </source>
</evidence>
<dbReference type="Proteomes" id="UP000199657">
    <property type="component" value="Unassembled WGS sequence"/>
</dbReference>
<dbReference type="STRING" id="406100.SAMN04488052_102543"/>
<name>A0A1H8S7N7_9GAMM</name>